<feature type="compositionally biased region" description="Basic and acidic residues" evidence="1">
    <location>
        <begin position="8"/>
        <end position="38"/>
    </location>
</feature>
<dbReference type="InterPro" id="IPR029063">
    <property type="entry name" value="SAM-dependent_MTases_sf"/>
</dbReference>
<keyword evidence="4" id="KW-1185">Reference proteome</keyword>
<dbReference type="GO" id="GO:0006370">
    <property type="term" value="P:7-methylguanosine mRNA capping"/>
    <property type="evidence" value="ECO:0007669"/>
    <property type="project" value="UniProtKB-ARBA"/>
</dbReference>
<dbReference type="GO" id="GO:0004483">
    <property type="term" value="F:methyltransferase cap1 activity"/>
    <property type="evidence" value="ECO:0007669"/>
    <property type="project" value="TreeGrafter"/>
</dbReference>
<reference evidence="3" key="1">
    <citation type="journal article" date="2017" name="Elife">
        <title>The kinetoplastid-infecting Bodo saltans virus (BsV), a window into the most abundant giant viruses in the sea.</title>
        <authorList>
            <person name="Deeg C.M."/>
            <person name="Chow C.-E.T."/>
            <person name="Suttle C.A."/>
        </authorList>
    </citation>
    <scope>NUCLEOTIDE SEQUENCE</scope>
    <source>
        <strain evidence="3">NG1</strain>
    </source>
</reference>
<dbReference type="InterPro" id="IPR002877">
    <property type="entry name" value="RNA_MeTrfase_FtsJ_dom"/>
</dbReference>
<evidence type="ECO:0000259" key="2">
    <source>
        <dbReference type="Pfam" id="PF01728"/>
    </source>
</evidence>
<evidence type="ECO:0000313" key="3">
    <source>
        <dbReference type="EMBL" id="ATZ80939.1"/>
    </source>
</evidence>
<dbReference type="PANTHER" id="PTHR16121:SF0">
    <property type="entry name" value="CAP-SPECIFIC MRNA (NUCLEOSIDE-2'-O-)-METHYLTRANSFERASE 1"/>
    <property type="match status" value="1"/>
</dbReference>
<evidence type="ECO:0000313" key="4">
    <source>
        <dbReference type="Proteomes" id="UP000240325"/>
    </source>
</evidence>
<dbReference type="InterPro" id="IPR050851">
    <property type="entry name" value="mRNA_Cap_2O-Ribose_MeTrfase"/>
</dbReference>
<protein>
    <submittedName>
        <fullName evidence="3">FtsJ-like methyltransferase</fullName>
    </submittedName>
</protein>
<gene>
    <name evidence="3" type="ORF">BMW23_0894</name>
</gene>
<dbReference type="Pfam" id="PF01728">
    <property type="entry name" value="FtsJ"/>
    <property type="match status" value="1"/>
</dbReference>
<evidence type="ECO:0000256" key="1">
    <source>
        <dbReference type="SAM" id="MobiDB-lite"/>
    </source>
</evidence>
<dbReference type="Gene3D" id="3.40.50.12760">
    <property type="match status" value="1"/>
</dbReference>
<sequence>MAPKKQITKNDIKRKPEAEQKKQQDSDTESNSEKSTENIKEINEKIDYDKYPLCFRIVESDGKIFRTTHDVTFSANIDFPRFEYGFHHFIHQGKNYFGDFVKAFEGKKQVWRVLNKYEVNVDNYKESISDVTKTYFDLNTQQEILSRAFYKLWEILMSFNLIDPNNDKFVSAHLAEGPGSFIQATIFWRDMFCKKNASKNDKYHAITLHPEGKSYVPEIDKKFIAHYEKESPKRFIMHKTYTKQEAGGDPTKDNGDLTDPKTLKLFGGEIGQKCDLITADGGFENLNENLQEQEAFRLIISEIINAIKLQKKGGNFVCKMFETFTNTSMKIISMLSALYEDIYFIKPLTSRISNSEKYAVCLKFKYSDNDKELKMILSKLEDIHKIMHENKSLFVVGLFSEYRIPKDFVTCVTSMNILFSNLQLKNINKSVSFMRKEIYSGDEYYDSRDDQIKATKFWLDLYYPKDKQYSYTDYKKMINAILDITEKRYIATKKMINV</sequence>
<organism evidence="3">
    <name type="scientific">Bodo saltans virus</name>
    <dbReference type="NCBI Taxonomy" id="2024608"/>
    <lineage>
        <taxon>Viruses</taxon>
        <taxon>Varidnaviria</taxon>
        <taxon>Bamfordvirae</taxon>
        <taxon>Nucleocytoviricota</taxon>
        <taxon>Megaviricetes</taxon>
        <taxon>Imitervirales</taxon>
        <taxon>Mimiviridae</taxon>
        <taxon>Klosneuvirinae</taxon>
        <taxon>Theiavirus</taxon>
        <taxon>Theiavirus salishense</taxon>
    </lineage>
</organism>
<dbReference type="PANTHER" id="PTHR16121">
    <property type="entry name" value="CAP-SPECIFIC MRNA (NUCLEOSIDE-2'-O-)-METHYLTRANSFERASE 1-RELATED"/>
    <property type="match status" value="1"/>
</dbReference>
<proteinExistence type="predicted"/>
<feature type="region of interest" description="Disordered" evidence="1">
    <location>
        <begin position="1"/>
        <end position="38"/>
    </location>
</feature>
<dbReference type="Proteomes" id="UP000240325">
    <property type="component" value="Segment"/>
</dbReference>
<feature type="domain" description="Ribosomal RNA methyltransferase FtsJ" evidence="2">
    <location>
        <begin position="146"/>
        <end position="364"/>
    </location>
</feature>
<dbReference type="GO" id="GO:0032259">
    <property type="term" value="P:methylation"/>
    <property type="evidence" value="ECO:0007669"/>
    <property type="project" value="InterPro"/>
</dbReference>
<name>A0A2H4UW75_9VIRU</name>
<dbReference type="SUPFAM" id="SSF53335">
    <property type="entry name" value="S-adenosyl-L-methionine-dependent methyltransferases"/>
    <property type="match status" value="1"/>
</dbReference>
<dbReference type="EMBL" id="MF782455">
    <property type="protein sequence ID" value="ATZ80939.1"/>
    <property type="molecule type" value="Genomic_DNA"/>
</dbReference>
<accession>A0A2H4UW75</accession>